<dbReference type="Proteomes" id="UP001241377">
    <property type="component" value="Unassembled WGS sequence"/>
</dbReference>
<reference evidence="1" key="1">
    <citation type="submission" date="2023-04" db="EMBL/GenBank/DDBJ databases">
        <title>Draft Genome sequencing of Naganishia species isolated from polar environments using Oxford Nanopore Technology.</title>
        <authorList>
            <person name="Leo P."/>
            <person name="Venkateswaran K."/>
        </authorList>
    </citation>
    <scope>NUCLEOTIDE SEQUENCE</scope>
    <source>
        <strain evidence="1">MNA-CCFEE 5261</strain>
    </source>
</reference>
<proteinExistence type="predicted"/>
<evidence type="ECO:0000313" key="1">
    <source>
        <dbReference type="EMBL" id="KAJ9093809.1"/>
    </source>
</evidence>
<evidence type="ECO:0000313" key="2">
    <source>
        <dbReference type="Proteomes" id="UP001241377"/>
    </source>
</evidence>
<accession>A0ACC2V4A0</accession>
<name>A0ACC2V4A0_9TREE</name>
<dbReference type="EMBL" id="JASBWR010000118">
    <property type="protein sequence ID" value="KAJ9093809.1"/>
    <property type="molecule type" value="Genomic_DNA"/>
</dbReference>
<protein>
    <submittedName>
        <fullName evidence="1">Uncharacterized protein</fullName>
    </submittedName>
</protein>
<organism evidence="1 2">
    <name type="scientific">Naganishia cerealis</name>
    <dbReference type="NCBI Taxonomy" id="610337"/>
    <lineage>
        <taxon>Eukaryota</taxon>
        <taxon>Fungi</taxon>
        <taxon>Dikarya</taxon>
        <taxon>Basidiomycota</taxon>
        <taxon>Agaricomycotina</taxon>
        <taxon>Tremellomycetes</taxon>
        <taxon>Filobasidiales</taxon>
        <taxon>Filobasidiaceae</taxon>
        <taxon>Naganishia</taxon>
    </lineage>
</organism>
<comment type="caution">
    <text evidence="1">The sequence shown here is derived from an EMBL/GenBank/DDBJ whole genome shotgun (WGS) entry which is preliminary data.</text>
</comment>
<gene>
    <name evidence="1" type="ORF">QFC19_008186</name>
</gene>
<sequence>MHRGPRPSLAIFDPLEAVDISRLPPLPSTPPPAQTIAVVAPSLYPIDGEENADDCQTRSRDLIGWTPMFKGPLVHRQEENVERHTTFDGERLMIDSLGKGKLVDIATPMPAGRTLPPPSLPGNVLEPGNDNTAVRPLVIVEEYTGIDKDTFNTVASLASDSIQSPVREESPESGWPSTLEMQVSSPMGTSAIQQVEEIPSVDVHEVNMNEKSPTTTSTIPPSIMVSAISVNPDSVLLEQEPSPPVSRSSASNETPLAASISTPSMTGNESLLIPPRRITMTTNSSLPVVDQHHFQPDLESQGGDTTFPMNDAESSRLPILFPPGSDQANATLSAGLGDATNLMDDDKSFMNAMMMPSLSDATAMMVEEETQEGTRRSGKENFCETPPTTTTVKGTGKGRAMDRVTLPRIAAHAEAVRKEEGPSMQGDGMGGAGTGKHKFGSVLAGMAEYEAATLKGRPDIMAAEDGRKRRQEEELSQGGDAVLQVVLSEPSGAPFVFCDPTGRNVGPSVLPLFPGLSPSKSSHLHSETYTMSTTAAIRSNDLLSVPGSNQTSTAAAGDISTLFPSSPSIKKYMNAQRAQVRRAGKQAGSSSSDLMSSGVEMHNANNDDDASRLNLGDLSDLCAEKMDDRFSNREAEDTILLNTSTTQTFHPHNHSHHPAHHHHADRSTIYPSSPAVKRNMAQDYMLVDLVRDVIALEDLETLDRTLEQSVCVRESAGQGASGKAAAVAIAGSASGRHVATSSSSLSLTATRQTGTSLSANEIERVTCRAPDGEKDIGDQTLDIGALIKKTSRKLTSDMIAESTFCAPSLGLGFSGADDRGRGDMSMLLDTKSPFKPTGRLDMSSSVFGNRRTKGKLLASVGDDDESYYDLLASDDTFMKEVGDMTIGGDTLMFSPTKGNILPPALLNRAASAASSQMAHEDFQFKIPELPRGLLPNRASNSAASTRIPPSSPTRSSHALPHHPTHLSPVRTTITPAHNLPPFPARTDNGGRTFHTSKFIPSSATRTSATPNPTVGTDYKRPLGLDYRSTTILPPRTPLAERGYGPQSAKKASASSLATVLSEADGRSLNVRNPTKGLATPKDSTVLKRSATLSDFSPIKHRATDDDEVKRTATKQRNPSDHTRTRSDVAVSNRPAGDHEASATDAHKLPSTMIHSSPSRISRVPGTTTALARPSQIRLPGQGLRQVSGQQEAENPDSRSRKQAMSPDKLLKGMSLTRTDGITRRATSPPGIRSAGFKPTPSQRDGTTQGTDKPTGRERLGMPSRSKPSVIVPPPSRSGGSNASTATARSSYLPPRTSASSSSSSVVPRLSSQTTTRPLSVNIAGGRISAVVPAASLAGRTSTGLPRPTTAGLMAARRLGSNMGSSATAAVIRPGSTTSVASNGRVTHSVSRSRTAAAFSAGEAIMFGSGKVGVVPPKRGTADGREKLERPRQRPM</sequence>
<keyword evidence="2" id="KW-1185">Reference proteome</keyword>